<proteinExistence type="predicted"/>
<accession>A0A0G1JGR9</accession>
<comment type="caution">
    <text evidence="1">The sequence shown here is derived from an EMBL/GenBank/DDBJ whole genome shotgun (WGS) entry which is preliminary data.</text>
</comment>
<organism evidence="1 2">
    <name type="scientific">Candidatus Uhrbacteria bacterium GW2011_GWF2_44_350</name>
    <dbReference type="NCBI Taxonomy" id="1619000"/>
    <lineage>
        <taxon>Bacteria</taxon>
        <taxon>Candidatus Uhriibacteriota</taxon>
    </lineage>
</organism>
<dbReference type="InterPro" id="IPR036390">
    <property type="entry name" value="WH_DNA-bd_sf"/>
</dbReference>
<dbReference type="Proteomes" id="UP000034154">
    <property type="component" value="Unassembled WGS sequence"/>
</dbReference>
<dbReference type="InterPro" id="IPR036388">
    <property type="entry name" value="WH-like_DNA-bd_sf"/>
</dbReference>
<dbReference type="EMBL" id="LCJB01000024">
    <property type="protein sequence ID" value="KKT70543.1"/>
    <property type="molecule type" value="Genomic_DNA"/>
</dbReference>
<evidence type="ECO:0000313" key="1">
    <source>
        <dbReference type="EMBL" id="KKT70543.1"/>
    </source>
</evidence>
<reference evidence="1 2" key="1">
    <citation type="journal article" date="2015" name="Nature">
        <title>rRNA introns, odd ribosomes, and small enigmatic genomes across a large radiation of phyla.</title>
        <authorList>
            <person name="Brown C.T."/>
            <person name="Hug L.A."/>
            <person name="Thomas B.C."/>
            <person name="Sharon I."/>
            <person name="Castelle C.J."/>
            <person name="Singh A."/>
            <person name="Wilkins M.J."/>
            <person name="Williams K.H."/>
            <person name="Banfield J.F."/>
        </authorList>
    </citation>
    <scope>NUCLEOTIDE SEQUENCE [LARGE SCALE GENOMIC DNA]</scope>
</reference>
<dbReference type="SUPFAM" id="SSF46785">
    <property type="entry name" value="Winged helix' DNA-binding domain"/>
    <property type="match status" value="1"/>
</dbReference>
<sequence>MTKSSFRIEQLFGSKTRARLLGLFLENPEQSFFVRELTRKIDAQLNSVRRELQNLIELGLVVENTAKDTGVKKALSDRKKFYVANTNFLLFHDLRNLFRKIQILLKQSLVQEIQSRGDVDLLIFTGRFVDSKEVQTDILIVGSIDQKALQKIVSEFEVELGYEINYTLMPKDEFNYRRQITDRFLFAILEGEKVVMVDKLQVTAQPVAEVTEK</sequence>
<dbReference type="AlphaFoldDB" id="A0A0G1JGR9"/>
<protein>
    <submittedName>
        <fullName evidence="1">Putative transcriptional regulator</fullName>
    </submittedName>
</protein>
<name>A0A0G1JGR9_9BACT</name>
<evidence type="ECO:0000313" key="2">
    <source>
        <dbReference type="Proteomes" id="UP000034154"/>
    </source>
</evidence>
<gene>
    <name evidence="1" type="ORF">UW63_C0024G0007</name>
</gene>
<dbReference type="Gene3D" id="1.10.10.10">
    <property type="entry name" value="Winged helix-like DNA-binding domain superfamily/Winged helix DNA-binding domain"/>
    <property type="match status" value="1"/>
</dbReference>